<evidence type="ECO:0000313" key="3">
    <source>
        <dbReference type="Proteomes" id="UP001596455"/>
    </source>
</evidence>
<organism evidence="2 3">
    <name type="scientific">Georgenia alba</name>
    <dbReference type="NCBI Taxonomy" id="2233858"/>
    <lineage>
        <taxon>Bacteria</taxon>
        <taxon>Bacillati</taxon>
        <taxon>Actinomycetota</taxon>
        <taxon>Actinomycetes</taxon>
        <taxon>Micrococcales</taxon>
        <taxon>Bogoriellaceae</taxon>
        <taxon>Georgenia</taxon>
    </lineage>
</organism>
<sequence length="198" mass="20141">MDEEPAEAPSETGAAEAAEPAPAAGACALLSAAEVEQLLGGPGSVPTPGQSAGVPNCRWSGADGRTLQTIAGGATEWARGLPELVRAIEASGAVDLDAEEVEALRRGVEMVEAGQDIEAGAACDLFSEMLRVQGEEPGTQRVVALYPNADAPLAVSGQACTDGRFTSVVLLDEGGWEEPPPLELVDAALGSAHRASLR</sequence>
<proteinExistence type="predicted"/>
<feature type="region of interest" description="Disordered" evidence="1">
    <location>
        <begin position="1"/>
        <end position="22"/>
    </location>
</feature>
<gene>
    <name evidence="2" type="ORF">ACFQQL_03770</name>
</gene>
<reference evidence="3" key="1">
    <citation type="journal article" date="2019" name="Int. J. Syst. Evol. Microbiol.">
        <title>The Global Catalogue of Microorganisms (GCM) 10K type strain sequencing project: providing services to taxonomists for standard genome sequencing and annotation.</title>
        <authorList>
            <consortium name="The Broad Institute Genomics Platform"/>
            <consortium name="The Broad Institute Genome Sequencing Center for Infectious Disease"/>
            <person name="Wu L."/>
            <person name="Ma J."/>
        </authorList>
    </citation>
    <scope>NUCLEOTIDE SEQUENCE [LARGE SCALE GENOMIC DNA]</scope>
    <source>
        <strain evidence="3">JCM 1490</strain>
    </source>
</reference>
<dbReference type="EMBL" id="JBHTCQ010000001">
    <property type="protein sequence ID" value="MFC7404218.1"/>
    <property type="molecule type" value="Genomic_DNA"/>
</dbReference>
<keyword evidence="3" id="KW-1185">Reference proteome</keyword>
<evidence type="ECO:0000256" key="1">
    <source>
        <dbReference type="SAM" id="MobiDB-lite"/>
    </source>
</evidence>
<name>A0ABW2Q717_9MICO</name>
<dbReference type="RefSeq" id="WP_382391401.1">
    <property type="nucleotide sequence ID" value="NZ_JBHTCQ010000001.1"/>
</dbReference>
<accession>A0ABW2Q717</accession>
<evidence type="ECO:0000313" key="2">
    <source>
        <dbReference type="EMBL" id="MFC7404218.1"/>
    </source>
</evidence>
<comment type="caution">
    <text evidence="2">The sequence shown here is derived from an EMBL/GenBank/DDBJ whole genome shotgun (WGS) entry which is preliminary data.</text>
</comment>
<feature type="compositionally biased region" description="Low complexity" evidence="1">
    <location>
        <begin position="7"/>
        <end position="22"/>
    </location>
</feature>
<evidence type="ECO:0008006" key="4">
    <source>
        <dbReference type="Google" id="ProtNLM"/>
    </source>
</evidence>
<protein>
    <recommendedName>
        <fullName evidence="4">DUF3710 domain-containing protein</fullName>
    </recommendedName>
</protein>
<dbReference type="Proteomes" id="UP001596455">
    <property type="component" value="Unassembled WGS sequence"/>
</dbReference>